<reference evidence="14 15" key="1">
    <citation type="submission" date="2011-02" db="EMBL/GenBank/DDBJ databases">
        <title>The Genome Sequence of Sphaeroforma arctica JP610.</title>
        <authorList>
            <consortium name="The Broad Institute Genome Sequencing Platform"/>
            <person name="Russ C."/>
            <person name="Cuomo C."/>
            <person name="Young S.K."/>
            <person name="Zeng Q."/>
            <person name="Gargeya S."/>
            <person name="Alvarado L."/>
            <person name="Berlin A."/>
            <person name="Chapman S.B."/>
            <person name="Chen Z."/>
            <person name="Freedman E."/>
            <person name="Gellesch M."/>
            <person name="Goldberg J."/>
            <person name="Griggs A."/>
            <person name="Gujja S."/>
            <person name="Heilman E."/>
            <person name="Heiman D."/>
            <person name="Howarth C."/>
            <person name="Mehta T."/>
            <person name="Neiman D."/>
            <person name="Pearson M."/>
            <person name="Roberts A."/>
            <person name="Saif S."/>
            <person name="Shea T."/>
            <person name="Shenoy N."/>
            <person name="Sisk P."/>
            <person name="Stolte C."/>
            <person name="Sykes S."/>
            <person name="White J."/>
            <person name="Yandava C."/>
            <person name="Burger G."/>
            <person name="Gray M.W."/>
            <person name="Holland P.W.H."/>
            <person name="King N."/>
            <person name="Lang F.B.F."/>
            <person name="Roger A.J."/>
            <person name="Ruiz-Trillo I."/>
            <person name="Haas B."/>
            <person name="Nusbaum C."/>
            <person name="Birren B."/>
        </authorList>
    </citation>
    <scope>NUCLEOTIDE SEQUENCE [LARGE SCALE GENOMIC DNA]</scope>
    <source>
        <strain evidence="14 15">JP610</strain>
    </source>
</reference>
<dbReference type="STRING" id="667725.A0A0L0F7U5"/>
<evidence type="ECO:0000313" key="14">
    <source>
        <dbReference type="EMBL" id="KNC72790.1"/>
    </source>
</evidence>
<dbReference type="GeneID" id="25915154"/>
<keyword evidence="9" id="KW-0067">ATP-binding</keyword>
<dbReference type="Gene3D" id="2.40.33.10">
    <property type="entry name" value="PK beta-barrel domain-like"/>
    <property type="match status" value="1"/>
</dbReference>
<dbReference type="PANTHER" id="PTHR11817">
    <property type="entry name" value="PYRUVATE KINASE"/>
    <property type="match status" value="1"/>
</dbReference>
<keyword evidence="6" id="KW-0479">Metal-binding</keyword>
<keyword evidence="5" id="KW-0808">Transferase</keyword>
<evidence type="ECO:0000256" key="12">
    <source>
        <dbReference type="ARBA" id="ARBA00023317"/>
    </source>
</evidence>
<evidence type="ECO:0000313" key="15">
    <source>
        <dbReference type="Proteomes" id="UP000054560"/>
    </source>
</evidence>
<keyword evidence="7" id="KW-0547">Nucleotide-binding</keyword>
<protein>
    <recommendedName>
        <fullName evidence="4">pyruvate kinase</fullName>
        <ecNumber evidence="4">2.7.1.40</ecNumber>
    </recommendedName>
</protein>
<evidence type="ECO:0000256" key="4">
    <source>
        <dbReference type="ARBA" id="ARBA00012142"/>
    </source>
</evidence>
<feature type="domain" description="Pyruvate kinase barrel" evidence="13">
    <location>
        <begin position="8"/>
        <end position="104"/>
    </location>
</feature>
<dbReference type="Pfam" id="PF00224">
    <property type="entry name" value="PK"/>
    <property type="match status" value="1"/>
</dbReference>
<dbReference type="InterPro" id="IPR011037">
    <property type="entry name" value="Pyrv_Knase-like_insert_dom_sf"/>
</dbReference>
<dbReference type="EMBL" id="KQ246502">
    <property type="protein sequence ID" value="KNC72790.1"/>
    <property type="molecule type" value="Genomic_DNA"/>
</dbReference>
<dbReference type="InterPro" id="IPR015793">
    <property type="entry name" value="Pyrv_Knase_brl"/>
</dbReference>
<keyword evidence="11" id="KW-0324">Glycolysis</keyword>
<evidence type="ECO:0000256" key="1">
    <source>
        <dbReference type="ARBA" id="ARBA00001958"/>
    </source>
</evidence>
<comment type="cofactor">
    <cofactor evidence="1">
        <name>K(+)</name>
        <dbReference type="ChEBI" id="CHEBI:29103"/>
    </cofactor>
</comment>
<proteinExistence type="inferred from homology"/>
<dbReference type="Proteomes" id="UP000054560">
    <property type="component" value="Unassembled WGS sequence"/>
</dbReference>
<dbReference type="FunFam" id="2.40.33.10:FF:000001">
    <property type="entry name" value="Pyruvate kinase"/>
    <property type="match status" value="1"/>
</dbReference>
<dbReference type="AlphaFoldDB" id="A0A0L0F7U5"/>
<dbReference type="GO" id="GO:0005524">
    <property type="term" value="F:ATP binding"/>
    <property type="evidence" value="ECO:0007669"/>
    <property type="project" value="UniProtKB-KW"/>
</dbReference>
<comment type="pathway">
    <text evidence="2">Carbohydrate degradation; glycolysis; pyruvate from D-glyceraldehyde 3-phosphate: step 5/5.</text>
</comment>
<evidence type="ECO:0000256" key="5">
    <source>
        <dbReference type="ARBA" id="ARBA00022679"/>
    </source>
</evidence>
<dbReference type="eggNOG" id="KOG2323">
    <property type="taxonomic scope" value="Eukaryota"/>
</dbReference>
<dbReference type="GO" id="GO:0004743">
    <property type="term" value="F:pyruvate kinase activity"/>
    <property type="evidence" value="ECO:0007669"/>
    <property type="project" value="UniProtKB-EC"/>
</dbReference>
<feature type="non-terminal residue" evidence="14">
    <location>
        <position position="105"/>
    </location>
</feature>
<dbReference type="GO" id="GO:0000287">
    <property type="term" value="F:magnesium ion binding"/>
    <property type="evidence" value="ECO:0007669"/>
    <property type="project" value="InterPro"/>
</dbReference>
<evidence type="ECO:0000256" key="9">
    <source>
        <dbReference type="ARBA" id="ARBA00022840"/>
    </source>
</evidence>
<evidence type="ECO:0000256" key="2">
    <source>
        <dbReference type="ARBA" id="ARBA00004997"/>
    </source>
</evidence>
<evidence type="ECO:0000256" key="11">
    <source>
        <dbReference type="ARBA" id="ARBA00023152"/>
    </source>
</evidence>
<organism evidence="14 15">
    <name type="scientific">Sphaeroforma arctica JP610</name>
    <dbReference type="NCBI Taxonomy" id="667725"/>
    <lineage>
        <taxon>Eukaryota</taxon>
        <taxon>Ichthyosporea</taxon>
        <taxon>Ichthyophonida</taxon>
        <taxon>Sphaeroforma</taxon>
    </lineage>
</organism>
<dbReference type="SUPFAM" id="SSF50800">
    <property type="entry name" value="PK beta-barrel domain-like"/>
    <property type="match status" value="1"/>
</dbReference>
<comment type="similarity">
    <text evidence="3">Belongs to the pyruvate kinase family.</text>
</comment>
<evidence type="ECO:0000256" key="8">
    <source>
        <dbReference type="ARBA" id="ARBA00022777"/>
    </source>
</evidence>
<gene>
    <name evidence="14" type="ORF">SARC_14650</name>
</gene>
<keyword evidence="12 14" id="KW-0670">Pyruvate</keyword>
<dbReference type="InterPro" id="IPR001697">
    <property type="entry name" value="Pyr_Knase"/>
</dbReference>
<evidence type="ECO:0000256" key="6">
    <source>
        <dbReference type="ARBA" id="ARBA00022723"/>
    </source>
</evidence>
<keyword evidence="10" id="KW-0460">Magnesium</keyword>
<dbReference type="OrthoDB" id="108365at2759"/>
<dbReference type="GO" id="GO:0030955">
    <property type="term" value="F:potassium ion binding"/>
    <property type="evidence" value="ECO:0007669"/>
    <property type="project" value="InterPro"/>
</dbReference>
<keyword evidence="15" id="KW-1185">Reference proteome</keyword>
<evidence type="ECO:0000259" key="13">
    <source>
        <dbReference type="Pfam" id="PF00224"/>
    </source>
</evidence>
<evidence type="ECO:0000256" key="7">
    <source>
        <dbReference type="ARBA" id="ARBA00022741"/>
    </source>
</evidence>
<dbReference type="EC" id="2.7.1.40" evidence="4"/>
<dbReference type="GO" id="GO:0016301">
    <property type="term" value="F:kinase activity"/>
    <property type="evidence" value="ECO:0007669"/>
    <property type="project" value="UniProtKB-KW"/>
</dbReference>
<dbReference type="InterPro" id="IPR015806">
    <property type="entry name" value="Pyrv_Knase_insert_dom_sf"/>
</dbReference>
<keyword evidence="8 14" id="KW-0418">Kinase</keyword>
<dbReference type="RefSeq" id="XP_014146692.1">
    <property type="nucleotide sequence ID" value="XM_014291217.1"/>
</dbReference>
<evidence type="ECO:0000256" key="3">
    <source>
        <dbReference type="ARBA" id="ARBA00008663"/>
    </source>
</evidence>
<name>A0A0L0F7U5_9EUKA</name>
<evidence type="ECO:0000256" key="10">
    <source>
        <dbReference type="ARBA" id="ARBA00022842"/>
    </source>
</evidence>
<sequence>MWISIQHTHQVEIANGAMLTLSTNNEYFSEGTSNCVYVDYEGLPRVVRVGSLIYIDDGLLKFVVAEIGDDYVIAKAENGGWLGPRKCINIPDADVDLPPLSKRDV</sequence>
<accession>A0A0L0F7U5</accession>